<evidence type="ECO:0008006" key="13">
    <source>
        <dbReference type="Google" id="ProtNLM"/>
    </source>
</evidence>
<evidence type="ECO:0000313" key="12">
    <source>
        <dbReference type="Proteomes" id="UP000626109"/>
    </source>
</evidence>
<evidence type="ECO:0000256" key="4">
    <source>
        <dbReference type="ARBA" id="ARBA00022679"/>
    </source>
</evidence>
<reference evidence="11" key="1">
    <citation type="submission" date="2021-02" db="EMBL/GenBank/DDBJ databases">
        <authorList>
            <person name="Dougan E. K."/>
            <person name="Rhodes N."/>
            <person name="Thang M."/>
            <person name="Chan C."/>
        </authorList>
    </citation>
    <scope>NUCLEOTIDE SEQUENCE</scope>
</reference>
<dbReference type="GO" id="GO:0008168">
    <property type="term" value="F:methyltransferase activity"/>
    <property type="evidence" value="ECO:0007669"/>
    <property type="project" value="UniProtKB-KW"/>
</dbReference>
<organism evidence="11 12">
    <name type="scientific">Polarella glacialis</name>
    <name type="common">Dinoflagellate</name>
    <dbReference type="NCBI Taxonomy" id="89957"/>
    <lineage>
        <taxon>Eukaryota</taxon>
        <taxon>Sar</taxon>
        <taxon>Alveolata</taxon>
        <taxon>Dinophyceae</taxon>
        <taxon>Suessiales</taxon>
        <taxon>Suessiaceae</taxon>
        <taxon>Polarella</taxon>
    </lineage>
</organism>
<name>A0A813JYF4_POLGL</name>
<dbReference type="AlphaFoldDB" id="A0A813JYF4"/>
<accession>A0A813JYF4</accession>
<gene>
    <name evidence="11" type="ORF">PGLA2088_LOCUS27902</name>
</gene>
<evidence type="ECO:0000259" key="10">
    <source>
        <dbReference type="PROSITE" id="PS50868"/>
    </source>
</evidence>
<proteinExistence type="predicted"/>
<dbReference type="GO" id="GO:0032259">
    <property type="term" value="P:methylation"/>
    <property type="evidence" value="ECO:0007669"/>
    <property type="project" value="UniProtKB-KW"/>
</dbReference>
<dbReference type="Pfam" id="PF00856">
    <property type="entry name" value="SET"/>
    <property type="match status" value="1"/>
</dbReference>
<evidence type="ECO:0000256" key="3">
    <source>
        <dbReference type="ARBA" id="ARBA00022603"/>
    </source>
</evidence>
<dbReference type="InterPro" id="IPR050973">
    <property type="entry name" value="H3K9_Histone-Lys_N-MTase"/>
</dbReference>
<evidence type="ECO:0000256" key="2">
    <source>
        <dbReference type="ARBA" id="ARBA00022454"/>
    </source>
</evidence>
<feature type="non-terminal residue" evidence="11">
    <location>
        <position position="1"/>
    </location>
</feature>
<dbReference type="PANTHER" id="PTHR46223:SF3">
    <property type="entry name" value="HISTONE-LYSINE N-METHYLTRANSFERASE SET-23"/>
    <property type="match status" value="1"/>
</dbReference>
<dbReference type="SMART" id="SM00317">
    <property type="entry name" value="SET"/>
    <property type="match status" value="1"/>
</dbReference>
<sequence length="360" mass="39761">QTNTLNFAMGGALHVSFWRDPCSRRRSARENAWPPFNAAEEHFSEDALQQRRQRCSARKSGGCSLAQPEREEAGNEMNFPRGQQFDMGDSCLSGGRNWRWQLRGAPRFPDFSPVEDNVWPQLPEVFAVPELGRFSSPYSSEGRLLSLCGGSQASRPSLPPAVFELGSQRVVREGGPRVMLEISWLGPEVGWGACALEDLELGQFVCEYAGEVVEDVEAERRCEAAGATAGRDAYLFNLTTPAQCRALGAGVRLHREVDNDPVFVVDAYSTGGVGRFLNHACGPSLRANVTPMFVFTAERESALIDARLPRVAFFANRRIPRGEELCYDYDMRPNDVDDGVGGVRSLACHCGSEVCRGRIY</sequence>
<dbReference type="EMBL" id="CAJNNW010027648">
    <property type="protein sequence ID" value="CAE8692503.1"/>
    <property type="molecule type" value="Genomic_DNA"/>
</dbReference>
<evidence type="ECO:0000313" key="11">
    <source>
        <dbReference type="EMBL" id="CAE8692503.1"/>
    </source>
</evidence>
<evidence type="ECO:0000256" key="6">
    <source>
        <dbReference type="ARBA" id="ARBA00022723"/>
    </source>
</evidence>
<feature type="domain" description="SET" evidence="9">
    <location>
        <begin position="178"/>
        <end position="330"/>
    </location>
</feature>
<protein>
    <recommendedName>
        <fullName evidence="13">Histone-lysine N-methyltransferase</fullName>
    </recommendedName>
</protein>
<keyword evidence="2" id="KW-0158">Chromosome</keyword>
<evidence type="ECO:0000256" key="5">
    <source>
        <dbReference type="ARBA" id="ARBA00022691"/>
    </source>
</evidence>
<dbReference type="SUPFAM" id="SSF82199">
    <property type="entry name" value="SET domain"/>
    <property type="match status" value="1"/>
</dbReference>
<feature type="domain" description="Post-SET" evidence="10">
    <location>
        <begin position="344"/>
        <end position="360"/>
    </location>
</feature>
<dbReference type="GO" id="GO:0046872">
    <property type="term" value="F:metal ion binding"/>
    <property type="evidence" value="ECO:0007669"/>
    <property type="project" value="UniProtKB-KW"/>
</dbReference>
<dbReference type="InterPro" id="IPR003616">
    <property type="entry name" value="Post-SET_dom"/>
</dbReference>
<keyword evidence="6" id="KW-0479">Metal-binding</keyword>
<dbReference type="Proteomes" id="UP000626109">
    <property type="component" value="Unassembled WGS sequence"/>
</dbReference>
<keyword evidence="5" id="KW-0949">S-adenosyl-L-methionine</keyword>
<dbReference type="InterPro" id="IPR001214">
    <property type="entry name" value="SET_dom"/>
</dbReference>
<evidence type="ECO:0000256" key="1">
    <source>
        <dbReference type="ARBA" id="ARBA00004286"/>
    </source>
</evidence>
<comment type="caution">
    <text evidence="11">The sequence shown here is derived from an EMBL/GenBank/DDBJ whole genome shotgun (WGS) entry which is preliminary data.</text>
</comment>
<evidence type="ECO:0000256" key="8">
    <source>
        <dbReference type="SAM" id="MobiDB-lite"/>
    </source>
</evidence>
<comment type="subcellular location">
    <subcellularLocation>
        <location evidence="1">Chromosome</location>
    </subcellularLocation>
</comment>
<keyword evidence="3" id="KW-0489">Methyltransferase</keyword>
<dbReference type="InterPro" id="IPR046341">
    <property type="entry name" value="SET_dom_sf"/>
</dbReference>
<keyword evidence="4" id="KW-0808">Transferase</keyword>
<dbReference type="PROSITE" id="PS50280">
    <property type="entry name" value="SET"/>
    <property type="match status" value="1"/>
</dbReference>
<dbReference type="Gene3D" id="2.170.270.10">
    <property type="entry name" value="SET domain"/>
    <property type="match status" value="1"/>
</dbReference>
<evidence type="ECO:0000259" key="9">
    <source>
        <dbReference type="PROSITE" id="PS50280"/>
    </source>
</evidence>
<dbReference type="PROSITE" id="PS50868">
    <property type="entry name" value="POST_SET"/>
    <property type="match status" value="1"/>
</dbReference>
<keyword evidence="7" id="KW-0862">Zinc</keyword>
<feature type="region of interest" description="Disordered" evidence="8">
    <location>
        <begin position="59"/>
        <end position="82"/>
    </location>
</feature>
<evidence type="ECO:0000256" key="7">
    <source>
        <dbReference type="ARBA" id="ARBA00022833"/>
    </source>
</evidence>
<dbReference type="GO" id="GO:0005694">
    <property type="term" value="C:chromosome"/>
    <property type="evidence" value="ECO:0007669"/>
    <property type="project" value="UniProtKB-SubCell"/>
</dbReference>
<dbReference type="PANTHER" id="PTHR46223">
    <property type="entry name" value="HISTONE-LYSINE N-METHYLTRANSFERASE SUV39H"/>
    <property type="match status" value="1"/>
</dbReference>